<organism evidence="5 6">
    <name type="scientific">Ensete ventricosum</name>
    <name type="common">Abyssinian banana</name>
    <name type="synonym">Musa ensete</name>
    <dbReference type="NCBI Taxonomy" id="4639"/>
    <lineage>
        <taxon>Eukaryota</taxon>
        <taxon>Viridiplantae</taxon>
        <taxon>Streptophyta</taxon>
        <taxon>Embryophyta</taxon>
        <taxon>Tracheophyta</taxon>
        <taxon>Spermatophyta</taxon>
        <taxon>Magnoliopsida</taxon>
        <taxon>Liliopsida</taxon>
        <taxon>Zingiberales</taxon>
        <taxon>Musaceae</taxon>
        <taxon>Ensete</taxon>
    </lineage>
</organism>
<evidence type="ECO:0000256" key="3">
    <source>
        <dbReference type="ARBA" id="ARBA00026138"/>
    </source>
</evidence>
<dbReference type="PANTHER" id="PTHR38366">
    <property type="entry name" value="NAD-DEPENDENT PROTEIN DEACETYLASE HST1-LIKE PROTEIN"/>
    <property type="match status" value="1"/>
</dbReference>
<evidence type="ECO:0000256" key="4">
    <source>
        <dbReference type="SAM" id="MobiDB-lite"/>
    </source>
</evidence>
<dbReference type="Proteomes" id="UP000287651">
    <property type="component" value="Unassembled WGS sequence"/>
</dbReference>
<gene>
    <name evidence="5" type="ORF">B296_00050322</name>
</gene>
<protein>
    <recommendedName>
        <fullName evidence="3">Protein TILLER ANGLE CONTROL 1</fullName>
    </recommendedName>
</protein>
<dbReference type="InterPro" id="IPR044989">
    <property type="entry name" value="TAC1"/>
</dbReference>
<reference evidence="5 6" key="1">
    <citation type="journal article" date="2014" name="Agronomy (Basel)">
        <title>A Draft Genome Sequence for Ensete ventricosum, the Drought-Tolerant Tree Against Hunger.</title>
        <authorList>
            <person name="Harrison J."/>
            <person name="Moore K.A."/>
            <person name="Paszkiewicz K."/>
            <person name="Jones T."/>
            <person name="Grant M."/>
            <person name="Ambacheew D."/>
            <person name="Muzemil S."/>
            <person name="Studholme D.J."/>
        </authorList>
    </citation>
    <scope>NUCLEOTIDE SEQUENCE [LARGE SCALE GENOMIC DNA]</scope>
</reference>
<evidence type="ECO:0000313" key="5">
    <source>
        <dbReference type="EMBL" id="RRT52665.1"/>
    </source>
</evidence>
<keyword evidence="1" id="KW-0341">Growth regulation</keyword>
<evidence type="ECO:0000256" key="1">
    <source>
        <dbReference type="ARBA" id="ARBA00022604"/>
    </source>
</evidence>
<dbReference type="GO" id="GO:0001763">
    <property type="term" value="P:morphogenesis of a branching structure"/>
    <property type="evidence" value="ECO:0007669"/>
    <property type="project" value="InterPro"/>
</dbReference>
<dbReference type="AlphaFoldDB" id="A0A426YLR5"/>
<sequence>MIAYKVSSGHHWHCTFALWIPLPIPSADRACFVSRKTPPLMGFDRYALEEDAEETMVESDTDALLLHDMHNGILAIGTFSHHHPRVSRSHSDPEEFLGEDRKEAQGVEGAKLFAVAREPSFIKIELPVEDEKTRTMELVQVHQVLQVSEKKILELPLLKEDRDKRERRRRTTLADLLAANALKERSQPGGQAAGNPWRQEHAAQEQ</sequence>
<accession>A0A426YLR5</accession>
<proteinExistence type="inferred from homology"/>
<dbReference type="EMBL" id="AMZH03011546">
    <property type="protein sequence ID" value="RRT52665.1"/>
    <property type="molecule type" value="Genomic_DNA"/>
</dbReference>
<comment type="similarity">
    <text evidence="2">Belongs to the TAC family.</text>
</comment>
<dbReference type="PANTHER" id="PTHR38366:SF1">
    <property type="entry name" value="PROTEIN TILLER ANGLE CONTROL 1"/>
    <property type="match status" value="1"/>
</dbReference>
<name>A0A426YLR5_ENSVE</name>
<evidence type="ECO:0000313" key="6">
    <source>
        <dbReference type="Proteomes" id="UP000287651"/>
    </source>
</evidence>
<evidence type="ECO:0000256" key="2">
    <source>
        <dbReference type="ARBA" id="ARBA00025796"/>
    </source>
</evidence>
<feature type="region of interest" description="Disordered" evidence="4">
    <location>
        <begin position="178"/>
        <end position="206"/>
    </location>
</feature>
<comment type="caution">
    <text evidence="5">The sequence shown here is derived from an EMBL/GenBank/DDBJ whole genome shotgun (WGS) entry which is preliminary data.</text>
</comment>